<reference evidence="2 3" key="1">
    <citation type="submission" date="2017-06" db="EMBL/GenBank/DDBJ databases">
        <authorList>
            <person name="Calovich-Benne C.K."/>
            <person name="Green B.Y."/>
            <person name="Gonzales J.C."/>
            <person name="Martinez A.D."/>
            <person name="Suri N."/>
            <person name="Nayek S."/>
            <person name="Bhuiyan S."/>
            <person name="Hughes L.E."/>
            <person name="Garlena R.A."/>
            <person name="Russell D.A."/>
            <person name="Pope W.H."/>
            <person name="Jacobs-Sera D."/>
            <person name="Hendrix R.W."/>
            <person name="Hatfull G.F."/>
        </authorList>
    </citation>
    <scope>NUCLEOTIDE SEQUENCE [LARGE SCALE GENOMIC DNA]</scope>
</reference>
<name>A0A222YZG7_9CAUD</name>
<dbReference type="Proteomes" id="UP000221957">
    <property type="component" value="Segment"/>
</dbReference>
<evidence type="ECO:0000313" key="1">
    <source>
        <dbReference type="EMBL" id="ASR77493.1"/>
    </source>
</evidence>
<sequence length="56" mass="6190">MVMAFGPEENEDCEGCFARRAIGTFNLNDVETPLCGHCSVYRNADNTEVIIPNEPV</sequence>
<dbReference type="EMBL" id="MF347637">
    <property type="protein sequence ID" value="ASR77671.1"/>
    <property type="molecule type" value="Genomic_DNA"/>
</dbReference>
<dbReference type="EMBL" id="MF347637">
    <property type="protein sequence ID" value="ASR77493.1"/>
    <property type="molecule type" value="Genomic_DNA"/>
</dbReference>
<accession>A0A222YZG7</accession>
<gene>
    <name evidence="1" type="ORF">SEA_PARADIDDLES_2</name>
    <name evidence="2" type="ORF">SEA_PARADIDDLES_243</name>
</gene>
<evidence type="ECO:0000313" key="3">
    <source>
        <dbReference type="Proteomes" id="UP000221957"/>
    </source>
</evidence>
<keyword evidence="3" id="KW-1185">Reference proteome</keyword>
<organism evidence="2 3">
    <name type="scientific">Streptomyces phage Paradiddles</name>
    <dbReference type="NCBI Taxonomy" id="2023993"/>
    <lineage>
        <taxon>Viruses</taxon>
        <taxon>Duplodnaviria</taxon>
        <taxon>Heunggongvirae</taxon>
        <taxon>Uroviricota</taxon>
        <taxon>Caudoviricetes</taxon>
        <taxon>Stanwilliamsviridae</taxon>
        <taxon>Boydwoodruffvirinae</taxon>
        <taxon>Samistivirus</taxon>
        <taxon>Samistivirus paradiddles</taxon>
    </lineage>
</organism>
<evidence type="ECO:0000313" key="2">
    <source>
        <dbReference type="EMBL" id="ASR77671.1"/>
    </source>
</evidence>
<proteinExistence type="predicted"/>
<protein>
    <submittedName>
        <fullName evidence="2">Uncharacterized protein</fullName>
    </submittedName>
</protein>